<evidence type="ECO:0000313" key="2">
    <source>
        <dbReference type="EMBL" id="SVD91513.1"/>
    </source>
</evidence>
<gene>
    <name evidence="2" type="ORF">METZ01_LOCUS444367</name>
</gene>
<evidence type="ECO:0000259" key="1">
    <source>
        <dbReference type="Pfam" id="PF04473"/>
    </source>
</evidence>
<organism evidence="2">
    <name type="scientific">marine metagenome</name>
    <dbReference type="NCBI Taxonomy" id="408172"/>
    <lineage>
        <taxon>unclassified sequences</taxon>
        <taxon>metagenomes</taxon>
        <taxon>ecological metagenomes</taxon>
    </lineage>
</organism>
<dbReference type="InterPro" id="IPR007562">
    <property type="entry name" value="Transglutaminase-like_domain"/>
</dbReference>
<feature type="non-terminal residue" evidence="2">
    <location>
        <position position="1"/>
    </location>
</feature>
<reference evidence="2" key="1">
    <citation type="submission" date="2018-05" db="EMBL/GenBank/DDBJ databases">
        <authorList>
            <person name="Lanie J.A."/>
            <person name="Ng W.-L."/>
            <person name="Kazmierczak K.M."/>
            <person name="Andrzejewski T.M."/>
            <person name="Davidsen T.M."/>
            <person name="Wayne K.J."/>
            <person name="Tettelin H."/>
            <person name="Glass J.I."/>
            <person name="Rusch D."/>
            <person name="Podicherti R."/>
            <person name="Tsui H.-C.T."/>
            <person name="Winkler M.E."/>
        </authorList>
    </citation>
    <scope>NUCLEOTIDE SEQUENCE</scope>
</reference>
<dbReference type="Pfam" id="PF04473">
    <property type="entry name" value="DUF553"/>
    <property type="match status" value="1"/>
</dbReference>
<name>A0A382Z7S6_9ZZZZ</name>
<protein>
    <recommendedName>
        <fullName evidence="1">Transglutaminase-like domain-containing protein</fullName>
    </recommendedName>
</protein>
<feature type="domain" description="Transglutaminase-like" evidence="1">
    <location>
        <begin position="109"/>
        <end position="187"/>
    </location>
</feature>
<dbReference type="EMBL" id="UINC01181694">
    <property type="protein sequence ID" value="SVD91513.1"/>
    <property type="molecule type" value="Genomic_DNA"/>
</dbReference>
<sequence length="259" mass="30290">TFFRLFFSLGLLLLALPIFLNISSLMLGNSDSKHILPVPESSNEIYDKNFESINNLESLKSLIRSEIDSRNYEGIEIPIFIDDIIRKKYFHQTAYLATDTNWVLKIFDFLFPSKEFLTAMDPKHLVKKNHGICNQQAIIFQEVIKDYEFQFASIGFDIKIPEQGNFGHFVSAVKIEENWFYFDSNMEPDYDRSDPSIFSRVLEADKGLLKKLYPEYNFSLVNKGMIIFRDLNTFPAKKGVMFQKITQFLSDFSWIFLLM</sequence>
<accession>A0A382Z7S6</accession>
<dbReference type="AlphaFoldDB" id="A0A382Z7S6"/>
<feature type="non-terminal residue" evidence="2">
    <location>
        <position position="259"/>
    </location>
</feature>
<proteinExistence type="predicted"/>